<keyword evidence="13" id="KW-1185">Reference proteome</keyword>
<gene>
    <name evidence="12" type="ORF">HETSPECPRED_003012</name>
</gene>
<dbReference type="GO" id="GO:0015179">
    <property type="term" value="F:L-amino acid transmembrane transporter activity"/>
    <property type="evidence" value="ECO:0007669"/>
    <property type="project" value="UniProtKB-ARBA"/>
</dbReference>
<accession>A0A8H3F1T6</accession>
<evidence type="ECO:0000256" key="1">
    <source>
        <dbReference type="ARBA" id="ARBA00004116"/>
    </source>
</evidence>
<dbReference type="AlphaFoldDB" id="A0A8H3F1T6"/>
<sequence length="485" mass="54102">MAPPVGGLNLDIEALSGICGSISIACWIVVFTPQILENFRRHSASGLSLLFIIVWLLGDVFNIIGAILQGVLPTMTILAVYYTFADLVLLSQCFYYRGWRLSDLLKEDGAGETAVEEEEDDDEDTPLLRREDPPTPTRHLTPADADRRRPSNSSNGSFSDHFRRIDGTHLSPATPLLRPKSATDVPSSYTFKKTSTLNALLFNTSVILLVCAAGVLGWWLSARSSAYPQHPSHHHHHHPHTSPESHIRFDVLGQVFGYLCAALYLGSRIPQLLLNYRRKSTEGVSMLFFLFACVGNLTYVLSIFAYEPVCARIATFDDDTIGGCGQGEWRSEYGRSLTPSEFDDEVDDSDLPPGHIWAYPCKLLSCPDYGKSWQLRSNFLAHLQDREAHRTTATTPAAPRLIELAWRYATNPYLPPRAAPGFRSRADPDEQVRDYGFQDDTGKIIIGTGTLKETEVHKAALRRQAEEKEGNDDEHNDCENGHRKA</sequence>
<organism evidence="12 13">
    <name type="scientific">Heterodermia speciosa</name>
    <dbReference type="NCBI Taxonomy" id="116794"/>
    <lineage>
        <taxon>Eukaryota</taxon>
        <taxon>Fungi</taxon>
        <taxon>Dikarya</taxon>
        <taxon>Ascomycota</taxon>
        <taxon>Pezizomycotina</taxon>
        <taxon>Lecanoromycetes</taxon>
        <taxon>OSLEUM clade</taxon>
        <taxon>Lecanoromycetidae</taxon>
        <taxon>Caliciales</taxon>
        <taxon>Physciaceae</taxon>
        <taxon>Heterodermia</taxon>
    </lineage>
</organism>
<keyword evidence="8 11" id="KW-0472">Membrane</keyword>
<keyword evidence="6" id="KW-0677">Repeat</keyword>
<dbReference type="InterPro" id="IPR006603">
    <property type="entry name" value="PQ-loop_rpt"/>
</dbReference>
<dbReference type="PANTHER" id="PTHR16201:SF35">
    <property type="entry name" value="VACUOLAR AMINO ACID TRANSPORTER YPQ1-RELATED"/>
    <property type="match status" value="1"/>
</dbReference>
<evidence type="ECO:0000256" key="4">
    <source>
        <dbReference type="ARBA" id="ARBA00022554"/>
    </source>
</evidence>
<dbReference type="GO" id="GO:0034488">
    <property type="term" value="P:basic amino acid transmembrane export from vacuole"/>
    <property type="evidence" value="ECO:0007669"/>
    <property type="project" value="UniProtKB-ARBA"/>
</dbReference>
<evidence type="ECO:0000256" key="8">
    <source>
        <dbReference type="ARBA" id="ARBA00023136"/>
    </source>
</evidence>
<dbReference type="PANTHER" id="PTHR16201">
    <property type="entry name" value="SEVEN TRANSMEMBRANE PROTEIN 1-RELATED"/>
    <property type="match status" value="1"/>
</dbReference>
<dbReference type="SMART" id="SM00679">
    <property type="entry name" value="CTNS"/>
    <property type="match status" value="2"/>
</dbReference>
<keyword evidence="4" id="KW-0926">Vacuole</keyword>
<evidence type="ECO:0000256" key="6">
    <source>
        <dbReference type="ARBA" id="ARBA00022737"/>
    </source>
</evidence>
<protein>
    <recommendedName>
        <fullName evidence="14">PQ-loop-domain-containing protein</fullName>
    </recommendedName>
</protein>
<evidence type="ECO:0000256" key="10">
    <source>
        <dbReference type="SAM" id="MobiDB-lite"/>
    </source>
</evidence>
<comment type="similarity">
    <text evidence="9">Belongs to the laat-1 family.</text>
</comment>
<comment type="caution">
    <text evidence="12">The sequence shown here is derived from an EMBL/GenBank/DDBJ whole genome shotgun (WGS) entry which is preliminary data.</text>
</comment>
<feature type="region of interest" description="Disordered" evidence="10">
    <location>
        <begin position="111"/>
        <end position="183"/>
    </location>
</feature>
<feature type="transmembrane region" description="Helical" evidence="11">
    <location>
        <begin position="12"/>
        <end position="32"/>
    </location>
</feature>
<dbReference type="Proteomes" id="UP000664521">
    <property type="component" value="Unassembled WGS sequence"/>
</dbReference>
<feature type="transmembrane region" description="Helical" evidence="11">
    <location>
        <begin position="247"/>
        <end position="266"/>
    </location>
</feature>
<evidence type="ECO:0000313" key="12">
    <source>
        <dbReference type="EMBL" id="CAF9916797.1"/>
    </source>
</evidence>
<dbReference type="GO" id="GO:0012505">
    <property type="term" value="C:endomembrane system"/>
    <property type="evidence" value="ECO:0007669"/>
    <property type="project" value="UniProtKB-SubCell"/>
</dbReference>
<reference evidence="12" key="1">
    <citation type="submission" date="2021-03" db="EMBL/GenBank/DDBJ databases">
        <authorList>
            <person name="Tagirdzhanova G."/>
        </authorList>
    </citation>
    <scope>NUCLEOTIDE SEQUENCE</scope>
</reference>
<dbReference type="Pfam" id="PF04193">
    <property type="entry name" value="PQ-loop"/>
    <property type="match status" value="2"/>
</dbReference>
<evidence type="ECO:0000256" key="9">
    <source>
        <dbReference type="ARBA" id="ARBA00038039"/>
    </source>
</evidence>
<evidence type="ECO:0000313" key="13">
    <source>
        <dbReference type="Proteomes" id="UP000664521"/>
    </source>
</evidence>
<evidence type="ECO:0000256" key="3">
    <source>
        <dbReference type="ARBA" id="ARBA00022448"/>
    </source>
</evidence>
<dbReference type="OrthoDB" id="8048523at2759"/>
<evidence type="ECO:0000256" key="2">
    <source>
        <dbReference type="ARBA" id="ARBA00004127"/>
    </source>
</evidence>
<feature type="transmembrane region" description="Helical" evidence="11">
    <location>
        <begin position="200"/>
        <end position="220"/>
    </location>
</feature>
<dbReference type="GO" id="GO:0005773">
    <property type="term" value="C:vacuole"/>
    <property type="evidence" value="ECO:0007669"/>
    <property type="project" value="UniProtKB-SubCell"/>
</dbReference>
<keyword evidence="5 11" id="KW-0812">Transmembrane</keyword>
<keyword evidence="3" id="KW-0813">Transport</keyword>
<proteinExistence type="inferred from homology"/>
<keyword evidence="7 11" id="KW-1133">Transmembrane helix</keyword>
<feature type="transmembrane region" description="Helical" evidence="11">
    <location>
        <begin position="74"/>
        <end position="96"/>
    </location>
</feature>
<dbReference type="FunFam" id="1.20.1280.290:FF:000011">
    <property type="entry name" value="PQ loop repeat protein"/>
    <property type="match status" value="1"/>
</dbReference>
<dbReference type="GO" id="GO:0015174">
    <property type="term" value="F:basic amino acid transmembrane transporter activity"/>
    <property type="evidence" value="ECO:0007669"/>
    <property type="project" value="UniProtKB-ARBA"/>
</dbReference>
<evidence type="ECO:0000256" key="11">
    <source>
        <dbReference type="SAM" id="Phobius"/>
    </source>
</evidence>
<feature type="transmembrane region" description="Helical" evidence="11">
    <location>
        <begin position="44"/>
        <end position="68"/>
    </location>
</feature>
<evidence type="ECO:0000256" key="5">
    <source>
        <dbReference type="ARBA" id="ARBA00022692"/>
    </source>
</evidence>
<feature type="region of interest" description="Disordered" evidence="10">
    <location>
        <begin position="462"/>
        <end position="485"/>
    </location>
</feature>
<dbReference type="EMBL" id="CAJPDS010000018">
    <property type="protein sequence ID" value="CAF9916797.1"/>
    <property type="molecule type" value="Genomic_DNA"/>
</dbReference>
<dbReference type="GO" id="GO:0015101">
    <property type="term" value="F:organic cation transmembrane transporter activity"/>
    <property type="evidence" value="ECO:0007669"/>
    <property type="project" value="UniProtKB-ARBA"/>
</dbReference>
<evidence type="ECO:0000256" key="7">
    <source>
        <dbReference type="ARBA" id="ARBA00022989"/>
    </source>
</evidence>
<feature type="transmembrane region" description="Helical" evidence="11">
    <location>
        <begin position="287"/>
        <end position="306"/>
    </location>
</feature>
<evidence type="ECO:0008006" key="14">
    <source>
        <dbReference type="Google" id="ProtNLM"/>
    </source>
</evidence>
<dbReference type="GO" id="GO:0098588">
    <property type="term" value="C:bounding membrane of organelle"/>
    <property type="evidence" value="ECO:0007669"/>
    <property type="project" value="UniProtKB-ARBA"/>
</dbReference>
<dbReference type="InterPro" id="IPR051415">
    <property type="entry name" value="LAAT-1"/>
</dbReference>
<name>A0A8H3F1T6_9LECA</name>
<dbReference type="Gene3D" id="1.20.1280.290">
    <property type="match status" value="2"/>
</dbReference>
<comment type="subcellular location">
    <subcellularLocation>
        <location evidence="2">Endomembrane system</location>
        <topology evidence="2">Multi-pass membrane protein</topology>
    </subcellularLocation>
    <subcellularLocation>
        <location evidence="1">Vacuole</location>
    </subcellularLocation>
</comment>
<dbReference type="GO" id="GO:0034490">
    <property type="term" value="P:basic amino acid transmembrane import into vacuole"/>
    <property type="evidence" value="ECO:0007669"/>
    <property type="project" value="UniProtKB-ARBA"/>
</dbReference>
<feature type="compositionally biased region" description="Acidic residues" evidence="10">
    <location>
        <begin position="114"/>
        <end position="125"/>
    </location>
</feature>